<evidence type="ECO:0000256" key="10">
    <source>
        <dbReference type="ARBA" id="ARBA00059220"/>
    </source>
</evidence>
<dbReference type="STRING" id="1604334.SAMN05421546_0368"/>
<keyword evidence="17" id="KW-1185">Reference proteome</keyword>
<evidence type="ECO:0000256" key="13">
    <source>
        <dbReference type="PIRSR" id="PIRSR602081-2"/>
    </source>
</evidence>
<evidence type="ECO:0000256" key="14">
    <source>
        <dbReference type="RuleBase" id="RU004182"/>
    </source>
</evidence>
<feature type="site" description="Electron transfer via tryptophanyl radical" evidence="13">
    <location>
        <position position="370"/>
    </location>
</feature>
<evidence type="ECO:0000256" key="6">
    <source>
        <dbReference type="ARBA" id="ARBA00022827"/>
    </source>
</evidence>
<dbReference type="Gene3D" id="3.40.50.620">
    <property type="entry name" value="HUPs"/>
    <property type="match status" value="1"/>
</dbReference>
<evidence type="ECO:0000256" key="11">
    <source>
        <dbReference type="ARBA" id="ARBA00083107"/>
    </source>
</evidence>
<feature type="binding site" evidence="12">
    <location>
        <begin position="360"/>
        <end position="362"/>
    </location>
    <ligand>
        <name>FAD</name>
        <dbReference type="ChEBI" id="CHEBI:57692"/>
    </ligand>
</feature>
<evidence type="ECO:0000256" key="12">
    <source>
        <dbReference type="PIRSR" id="PIRSR602081-1"/>
    </source>
</evidence>
<dbReference type="Pfam" id="PF00875">
    <property type="entry name" value="DNA_photolyase"/>
    <property type="match status" value="1"/>
</dbReference>
<dbReference type="SUPFAM" id="SSF52425">
    <property type="entry name" value="Cryptochrome/photolyase, N-terminal domain"/>
    <property type="match status" value="1"/>
</dbReference>
<dbReference type="Proteomes" id="UP000241788">
    <property type="component" value="Unassembled WGS sequence"/>
</dbReference>
<dbReference type="SUPFAM" id="SSF48173">
    <property type="entry name" value="Cryptochrome/photolyase FAD-binding domain"/>
    <property type="match status" value="1"/>
</dbReference>
<comment type="function">
    <text evidence="10">Involved in repair of UV radiation-induced DNA damage. Catalyzes the light-dependent monomerization (300-600 nm) of cyclobutyl pyrimidine dimers (in cis-syn configuration), which are formed between adjacent bases on the same DNA strand upon exposure to ultraviolet radiation.</text>
</comment>
<proteinExistence type="inferred from homology"/>
<dbReference type="GO" id="GO:0003904">
    <property type="term" value="F:deoxyribodipyrimidine photo-lyase activity"/>
    <property type="evidence" value="ECO:0007669"/>
    <property type="project" value="UniProtKB-EC"/>
</dbReference>
<dbReference type="PANTHER" id="PTHR11455">
    <property type="entry name" value="CRYPTOCHROME"/>
    <property type="match status" value="1"/>
</dbReference>
<reference evidence="17" key="1">
    <citation type="submission" date="2017-01" db="EMBL/GenBank/DDBJ databases">
        <authorList>
            <person name="Varghese N."/>
            <person name="Submissions S."/>
        </authorList>
    </citation>
    <scope>NUCLEOTIDE SEQUENCE [LARGE SCALE GENOMIC DNA]</scope>
    <source>
        <strain evidence="17">UM1</strain>
    </source>
</reference>
<dbReference type="Pfam" id="PF03441">
    <property type="entry name" value="FAD_binding_7"/>
    <property type="match status" value="1"/>
</dbReference>
<feature type="binding site" evidence="12">
    <location>
        <begin position="228"/>
        <end position="232"/>
    </location>
    <ligand>
        <name>FAD</name>
        <dbReference type="ChEBI" id="CHEBI:57692"/>
    </ligand>
</feature>
<dbReference type="Gene3D" id="1.25.40.80">
    <property type="match status" value="1"/>
</dbReference>
<organism evidence="16 17">
    <name type="scientific">Solilutibacter tolerans</name>
    <dbReference type="NCBI Taxonomy" id="1604334"/>
    <lineage>
        <taxon>Bacteria</taxon>
        <taxon>Pseudomonadati</taxon>
        <taxon>Pseudomonadota</taxon>
        <taxon>Gammaproteobacteria</taxon>
        <taxon>Lysobacterales</taxon>
        <taxon>Lysobacteraceae</taxon>
        <taxon>Solilutibacter</taxon>
    </lineage>
</organism>
<evidence type="ECO:0000256" key="7">
    <source>
        <dbReference type="ARBA" id="ARBA00022991"/>
    </source>
</evidence>
<comment type="catalytic activity">
    <reaction evidence="9">
        <text>cyclobutadipyrimidine (in DNA) = 2 pyrimidine residues (in DNA).</text>
        <dbReference type="EC" id="4.1.99.3"/>
    </reaction>
</comment>
<feature type="domain" description="Photolyase/cryptochrome alpha/beta" evidence="15">
    <location>
        <begin position="1"/>
        <end position="124"/>
    </location>
</feature>
<evidence type="ECO:0000313" key="16">
    <source>
        <dbReference type="EMBL" id="SIP95149.1"/>
    </source>
</evidence>
<evidence type="ECO:0000256" key="8">
    <source>
        <dbReference type="ARBA" id="ARBA00031671"/>
    </source>
</evidence>
<evidence type="ECO:0000256" key="9">
    <source>
        <dbReference type="ARBA" id="ARBA00033999"/>
    </source>
</evidence>
<protein>
    <recommendedName>
        <fullName evidence="4">Deoxyribodipyrimidine photo-lyase</fullName>
        <ecNumber evidence="3">4.1.99.3</ecNumber>
    </recommendedName>
    <alternativeName>
        <fullName evidence="8">DNA photolyase</fullName>
    </alternativeName>
    <alternativeName>
        <fullName evidence="11">Photoreactivating enzyme</fullName>
    </alternativeName>
</protein>
<dbReference type="AlphaFoldDB" id="A0A1N6NSR9"/>
<dbReference type="GO" id="GO:0000719">
    <property type="term" value="P:photoreactive repair"/>
    <property type="evidence" value="ECO:0007669"/>
    <property type="project" value="UniProtKB-ARBA"/>
</dbReference>
<keyword evidence="6 12" id="KW-0274">FAD</keyword>
<dbReference type="PANTHER" id="PTHR11455:SF9">
    <property type="entry name" value="CRYPTOCHROME CIRCADIAN CLOCK 5 ISOFORM X1"/>
    <property type="match status" value="1"/>
</dbReference>
<dbReference type="PROSITE" id="PS51645">
    <property type="entry name" value="PHR_CRY_ALPHA_BETA"/>
    <property type="match status" value="1"/>
</dbReference>
<comment type="similarity">
    <text evidence="2">Belongs to the DNA photolyase class-1 family.</text>
</comment>
<name>A0A1N6NSR9_9GAMM</name>
<comment type="similarity">
    <text evidence="14">Belongs to the DNA photolyase family.</text>
</comment>
<dbReference type="GO" id="GO:0071949">
    <property type="term" value="F:FAD binding"/>
    <property type="evidence" value="ECO:0007669"/>
    <property type="project" value="TreeGrafter"/>
</dbReference>
<evidence type="ECO:0000256" key="1">
    <source>
        <dbReference type="ARBA" id="ARBA00001932"/>
    </source>
</evidence>
<evidence type="ECO:0000256" key="3">
    <source>
        <dbReference type="ARBA" id="ARBA00013149"/>
    </source>
</evidence>
<gene>
    <name evidence="16" type="ORF">SAMN05421546_0368</name>
</gene>
<dbReference type="InterPro" id="IPR006050">
    <property type="entry name" value="DNA_photolyase_N"/>
</dbReference>
<dbReference type="InterPro" id="IPR036134">
    <property type="entry name" value="Crypto/Photolyase_FAD-like_sf"/>
</dbReference>
<dbReference type="InterPro" id="IPR005101">
    <property type="entry name" value="Cryptochr/Photolyase_FAD-bd"/>
</dbReference>
<dbReference type="GO" id="GO:0003677">
    <property type="term" value="F:DNA binding"/>
    <property type="evidence" value="ECO:0007669"/>
    <property type="project" value="TreeGrafter"/>
</dbReference>
<dbReference type="EC" id="4.1.99.3" evidence="3"/>
<dbReference type="InterPro" id="IPR036155">
    <property type="entry name" value="Crypto/Photolyase_N_sf"/>
</dbReference>
<evidence type="ECO:0000313" key="17">
    <source>
        <dbReference type="Proteomes" id="UP000241788"/>
    </source>
</evidence>
<keyword evidence="16" id="KW-0456">Lyase</keyword>
<evidence type="ECO:0000259" key="15">
    <source>
        <dbReference type="PROSITE" id="PS51645"/>
    </source>
</evidence>
<dbReference type="InterPro" id="IPR018394">
    <property type="entry name" value="DNA_photolyase_1_CS_C"/>
</dbReference>
<dbReference type="EMBL" id="FTLW01000001">
    <property type="protein sequence ID" value="SIP95149.1"/>
    <property type="molecule type" value="Genomic_DNA"/>
</dbReference>
<evidence type="ECO:0000256" key="2">
    <source>
        <dbReference type="ARBA" id="ARBA00005862"/>
    </source>
</evidence>
<accession>A0A1N6NSR9</accession>
<comment type="cofactor">
    <cofactor evidence="1">
        <name>(6R)-5,10-methylene-5,6,7,8-tetrahydrofolate</name>
        <dbReference type="ChEBI" id="CHEBI:15636"/>
    </cofactor>
</comment>
<comment type="cofactor">
    <cofactor evidence="12">
        <name>FAD</name>
        <dbReference type="ChEBI" id="CHEBI:57692"/>
    </cofactor>
    <text evidence="12">Binds 1 FAD per subunit.</text>
</comment>
<dbReference type="Gene3D" id="1.10.579.10">
    <property type="entry name" value="DNA Cyclobutane Dipyrimidine Photolyase, subunit A, domain 3"/>
    <property type="match status" value="1"/>
</dbReference>
<dbReference type="FunFam" id="1.10.579.10:FF:000003">
    <property type="entry name" value="Deoxyribodipyrimidine photo-lyase"/>
    <property type="match status" value="1"/>
</dbReference>
<evidence type="ECO:0000256" key="5">
    <source>
        <dbReference type="ARBA" id="ARBA00022630"/>
    </source>
</evidence>
<keyword evidence="7 14" id="KW-0157">Chromophore</keyword>
<dbReference type="GO" id="GO:0009416">
    <property type="term" value="P:response to light stimulus"/>
    <property type="evidence" value="ECO:0007669"/>
    <property type="project" value="TreeGrafter"/>
</dbReference>
<feature type="binding site" evidence="12">
    <location>
        <position position="216"/>
    </location>
    <ligand>
        <name>FAD</name>
        <dbReference type="ChEBI" id="CHEBI:57692"/>
    </ligand>
</feature>
<sequence length="459" mass="51539">MWFRRDLRLADQPALQQALLECESVLMVYIDDFDADPGSGDASRAWLRRSLDALSGDVAARGGRLHVLRSDAEILLPQLVDALGATHVYASRLYEPAADARDDRIARRLREQGISFRRARGRVLTDASQVQTKTGGNFRVFTPFFKAAEPTWRPRSIPAPDALPSADFPQQMARHQASIDAPTPAWDAGFWDMWTPGEAGAHAQLDTFIDNHLRHYAKRRDLPAHDATSRMSPHLHFGEIAPSAILSRVAGSTNEGARKLIAELGWREFAYYVLQHWPQTVEDNFDARFDGMQWRNDPAALDAWQRGMTGVPLVDAGMRQLWHTGWMHNRVRMVVASYLTKHLGIDWREGAKWFLYTLVDADIASNTMGWQWVAGSGVDAAPYYRIFNPVLQSRKFDPDGAYLREWLPELAHLDAKAIHAPWEQGIRVSGYPAEPIVGLAEGRAWAQQAFAALSPKQAG</sequence>
<feature type="site" description="Electron transfer via tryptophanyl radical" evidence="13">
    <location>
        <position position="294"/>
    </location>
</feature>
<feature type="site" description="Electron transfer via tryptophanyl radical" evidence="13">
    <location>
        <position position="347"/>
    </location>
</feature>
<dbReference type="PROSITE" id="PS00394">
    <property type="entry name" value="DNA_PHOTOLYASES_1_1"/>
    <property type="match status" value="1"/>
</dbReference>
<dbReference type="InterPro" id="IPR014729">
    <property type="entry name" value="Rossmann-like_a/b/a_fold"/>
</dbReference>
<dbReference type="InterPro" id="IPR002081">
    <property type="entry name" value="Cryptochrome/DNA_photolyase_1"/>
</dbReference>
<keyword evidence="5 12" id="KW-0285">Flavoprotein</keyword>
<dbReference type="PRINTS" id="PR00147">
    <property type="entry name" value="DNAPHOTLYASE"/>
</dbReference>
<evidence type="ECO:0000256" key="4">
    <source>
        <dbReference type="ARBA" id="ARBA00014046"/>
    </source>
</evidence>